<dbReference type="AlphaFoldDB" id="A0A3L8PSU7"/>
<dbReference type="OrthoDB" id="6195299at2"/>
<evidence type="ECO:0000313" key="2">
    <source>
        <dbReference type="EMBL" id="RLV58471.1"/>
    </source>
</evidence>
<protein>
    <submittedName>
        <fullName evidence="2">DUF2066 domain-containing protein</fullName>
    </submittedName>
</protein>
<dbReference type="Pfam" id="PF09839">
    <property type="entry name" value="DUF2066"/>
    <property type="match status" value="1"/>
</dbReference>
<dbReference type="Proteomes" id="UP000281474">
    <property type="component" value="Unassembled WGS sequence"/>
</dbReference>
<accession>A0A3L8PSU7</accession>
<evidence type="ECO:0000256" key="1">
    <source>
        <dbReference type="SAM" id="SignalP"/>
    </source>
</evidence>
<reference evidence="2 3" key="1">
    <citation type="submission" date="2018-09" db="EMBL/GenBank/DDBJ databases">
        <title>Phylogeny of the Shewanellaceae, and recommendation for two new genera, Pseudoshewanella and Parashewanella.</title>
        <authorList>
            <person name="Wang G."/>
        </authorList>
    </citation>
    <scope>NUCLEOTIDE SEQUENCE [LARGE SCALE GENOMIC DNA]</scope>
    <source>
        <strain evidence="2 3">C51</strain>
    </source>
</reference>
<dbReference type="EMBL" id="QZEI01000070">
    <property type="protein sequence ID" value="RLV58471.1"/>
    <property type="molecule type" value="Genomic_DNA"/>
</dbReference>
<keyword evidence="1" id="KW-0732">Signal</keyword>
<organism evidence="2 3">
    <name type="scientific">Parashewanella curva</name>
    <dbReference type="NCBI Taxonomy" id="2338552"/>
    <lineage>
        <taxon>Bacteria</taxon>
        <taxon>Pseudomonadati</taxon>
        <taxon>Pseudomonadota</taxon>
        <taxon>Gammaproteobacteria</taxon>
        <taxon>Alteromonadales</taxon>
        <taxon>Shewanellaceae</taxon>
        <taxon>Parashewanella</taxon>
    </lineage>
</organism>
<feature type="chain" id="PRO_5017976677" evidence="1">
    <location>
        <begin position="26"/>
        <end position="358"/>
    </location>
</feature>
<evidence type="ECO:0000313" key="3">
    <source>
        <dbReference type="Proteomes" id="UP000281474"/>
    </source>
</evidence>
<dbReference type="InterPro" id="IPR018642">
    <property type="entry name" value="DUF2066"/>
</dbReference>
<dbReference type="RefSeq" id="WP_121840207.1">
    <property type="nucleotide sequence ID" value="NZ_ML014819.1"/>
</dbReference>
<name>A0A3L8PSU7_9GAMM</name>
<sequence>MTYKRYSLLVVLSLILIIAGHSANAVTVEGLNQANISVTSQSNTQRRSALKQALAEVIVKNTGSIEALNYPLIKDALALPTSYLRQYSYINNDDKLALQVNFDESKILALLRNAKVSIWEKNRPLTLLWITYDTDINQQILSDSSSEVVVSEIKQASKINALPLIFPILDLSELNMISESDIKGYFIDAFPKVSEKYQVDYLILANIQQSQSGFQYQLKLYQQEQDGVRRPILTKQSSIFDNSASLANDLVRKLTVYFANEYSISVEEKQQSVSIKFEQVINLETQIKIKRYLSQLAIVKSVHISQLQGAKLTFDLTLYGSLQDLQRVLSRDHNIRSNVDQDILSSEAEPQIYQWVAR</sequence>
<proteinExistence type="predicted"/>
<feature type="signal peptide" evidence="1">
    <location>
        <begin position="1"/>
        <end position="25"/>
    </location>
</feature>
<gene>
    <name evidence="2" type="ORF">D5018_17115</name>
</gene>
<comment type="caution">
    <text evidence="2">The sequence shown here is derived from an EMBL/GenBank/DDBJ whole genome shotgun (WGS) entry which is preliminary data.</text>
</comment>
<keyword evidence="3" id="KW-1185">Reference proteome</keyword>